<evidence type="ECO:0000256" key="5">
    <source>
        <dbReference type="ARBA" id="ARBA00022989"/>
    </source>
</evidence>
<evidence type="ECO:0000313" key="9">
    <source>
        <dbReference type="EMBL" id="SDJ89307.1"/>
    </source>
</evidence>
<gene>
    <name evidence="9" type="ORF">SAMN05216192_12644</name>
</gene>
<name>A0A1G8XFZ2_9BACL</name>
<dbReference type="AlphaFoldDB" id="A0A1G8XFZ2"/>
<organism evidence="9 10">
    <name type="scientific">Paenibacillus typhae</name>
    <dbReference type="NCBI Taxonomy" id="1174501"/>
    <lineage>
        <taxon>Bacteria</taxon>
        <taxon>Bacillati</taxon>
        <taxon>Bacillota</taxon>
        <taxon>Bacilli</taxon>
        <taxon>Bacillales</taxon>
        <taxon>Paenibacillaceae</taxon>
        <taxon>Paenibacillus</taxon>
    </lineage>
</organism>
<dbReference type="GO" id="GO:0016740">
    <property type="term" value="F:transferase activity"/>
    <property type="evidence" value="ECO:0007669"/>
    <property type="project" value="UniProtKB-KW"/>
</dbReference>
<proteinExistence type="predicted"/>
<evidence type="ECO:0000256" key="4">
    <source>
        <dbReference type="ARBA" id="ARBA00022692"/>
    </source>
</evidence>
<comment type="subcellular location">
    <subcellularLocation>
        <location evidence="1">Cell membrane</location>
        <topology evidence="1">Multi-pass membrane protein</topology>
    </subcellularLocation>
</comment>
<feature type="domain" description="Sulfatase N-terminal" evidence="8">
    <location>
        <begin position="248"/>
        <end position="533"/>
    </location>
</feature>
<comment type="pathway">
    <text evidence="2">Cell wall biogenesis; lipoteichoic acid biosynthesis.</text>
</comment>
<evidence type="ECO:0000256" key="1">
    <source>
        <dbReference type="ARBA" id="ARBA00004651"/>
    </source>
</evidence>
<dbReference type="InterPro" id="IPR017850">
    <property type="entry name" value="Alkaline_phosphatase_core_sf"/>
</dbReference>
<dbReference type="Gene3D" id="3.40.720.10">
    <property type="entry name" value="Alkaline Phosphatase, subunit A"/>
    <property type="match status" value="1"/>
</dbReference>
<dbReference type="CDD" id="cd16015">
    <property type="entry name" value="LTA_synthase"/>
    <property type="match status" value="1"/>
</dbReference>
<evidence type="ECO:0000256" key="3">
    <source>
        <dbReference type="ARBA" id="ARBA00022475"/>
    </source>
</evidence>
<dbReference type="STRING" id="1174501.SAMN05216192_12644"/>
<protein>
    <submittedName>
        <fullName evidence="9">Phosphoglycerol transferase MdoB</fullName>
    </submittedName>
</protein>
<keyword evidence="5 7" id="KW-1133">Transmembrane helix</keyword>
<dbReference type="RefSeq" id="WP_090716613.1">
    <property type="nucleotide sequence ID" value="NZ_CBCSKY010000027.1"/>
</dbReference>
<reference evidence="10" key="1">
    <citation type="submission" date="2016-10" db="EMBL/GenBank/DDBJ databases">
        <authorList>
            <person name="Varghese N."/>
            <person name="Submissions S."/>
        </authorList>
    </citation>
    <scope>NUCLEOTIDE SEQUENCE [LARGE SCALE GENOMIC DNA]</scope>
    <source>
        <strain evidence="10">CGMCC 1.11012</strain>
    </source>
</reference>
<sequence>MRHTMLPKRTWLLAAGLLLDGFLLNFFLQAASFSLELQRIFGWILEYPLLYISGSLFFFFLLLAASVLLPNMYIGPGIILLAGAAAGTANYKKLSTTGEPLFPWDLLLLKNAADMRTITKGMISPLLLATGVLFVAVLFFLLRRLPEMKLRLPFRLSLGAVSVIILAGFIAMVNGQSTLASSLKYQNIFWNQKVNYAQNGFLYAFTGNMRQNLMEQPEGYSRQAIEEIAARYSELPDSGSVSAAGEQPNILFMMDEAFFDPTRLDGLAFSEDPLSFIHTAEATTPSGYLLSPEFGGNTANVEFEALTGLSMYFLNDGSIPYQQRLVKMSSLPSIVSILKERGYRAEALHPFDETFYNRNRVYPVLGFDSFTGEKDLGDSGRITPDGYISDKFAVQEAVRRFKSAADPVFIHLVTMQNHFPFTKGLNGPNTISVSGVEAEYKDEIETYVHNTSLTDQALAYLQQELLTIERPTIAAFWGDHLPALSSGIYTAAGWDSEPRLKHETKLMILANFDIGAGPLGTLSPAYLGPQVFRLSGMSLPPYYKLLEQVQAEIPVLSKAVLLGNSGPLSGLTPKQQELLDDYRLVEYDLLEGEGYSAGLLF</sequence>
<dbReference type="PANTHER" id="PTHR47371:SF3">
    <property type="entry name" value="PHOSPHOGLYCEROL TRANSFERASE I"/>
    <property type="match status" value="1"/>
</dbReference>
<accession>A0A1G8XFZ2</accession>
<dbReference type="PANTHER" id="PTHR47371">
    <property type="entry name" value="LIPOTEICHOIC ACID SYNTHASE"/>
    <property type="match status" value="1"/>
</dbReference>
<keyword evidence="4 7" id="KW-0812">Transmembrane</keyword>
<feature type="transmembrane region" description="Helical" evidence="7">
    <location>
        <begin position="72"/>
        <end position="91"/>
    </location>
</feature>
<evidence type="ECO:0000313" key="10">
    <source>
        <dbReference type="Proteomes" id="UP000199050"/>
    </source>
</evidence>
<feature type="transmembrane region" description="Helical" evidence="7">
    <location>
        <begin position="122"/>
        <end position="142"/>
    </location>
</feature>
<evidence type="ECO:0000256" key="6">
    <source>
        <dbReference type="ARBA" id="ARBA00023136"/>
    </source>
</evidence>
<keyword evidence="6 7" id="KW-0472">Membrane</keyword>
<evidence type="ECO:0000256" key="7">
    <source>
        <dbReference type="SAM" id="Phobius"/>
    </source>
</evidence>
<dbReference type="SUPFAM" id="SSF53649">
    <property type="entry name" value="Alkaline phosphatase-like"/>
    <property type="match status" value="1"/>
</dbReference>
<dbReference type="GO" id="GO:0005886">
    <property type="term" value="C:plasma membrane"/>
    <property type="evidence" value="ECO:0007669"/>
    <property type="project" value="UniProtKB-SubCell"/>
</dbReference>
<keyword evidence="3" id="KW-1003">Cell membrane</keyword>
<evidence type="ECO:0000256" key="2">
    <source>
        <dbReference type="ARBA" id="ARBA00004936"/>
    </source>
</evidence>
<keyword evidence="9" id="KW-0808">Transferase</keyword>
<dbReference type="EMBL" id="FNDX01000026">
    <property type="protein sequence ID" value="SDJ89307.1"/>
    <property type="molecule type" value="Genomic_DNA"/>
</dbReference>
<feature type="transmembrane region" description="Helical" evidence="7">
    <location>
        <begin position="40"/>
        <end position="65"/>
    </location>
</feature>
<evidence type="ECO:0000259" key="8">
    <source>
        <dbReference type="Pfam" id="PF00884"/>
    </source>
</evidence>
<feature type="transmembrane region" description="Helical" evidence="7">
    <location>
        <begin position="154"/>
        <end position="173"/>
    </location>
</feature>
<dbReference type="InterPro" id="IPR000917">
    <property type="entry name" value="Sulfatase_N"/>
</dbReference>
<dbReference type="InterPro" id="IPR050448">
    <property type="entry name" value="OpgB/LTA_synthase_biosynth"/>
</dbReference>
<dbReference type="Proteomes" id="UP000199050">
    <property type="component" value="Unassembled WGS sequence"/>
</dbReference>
<keyword evidence="10" id="KW-1185">Reference proteome</keyword>
<dbReference type="Pfam" id="PF00884">
    <property type="entry name" value="Sulfatase"/>
    <property type="match status" value="1"/>
</dbReference>
<dbReference type="OrthoDB" id="243547at2"/>